<proteinExistence type="predicted"/>
<keyword evidence="2" id="KW-1185">Reference proteome</keyword>
<dbReference type="Proteomes" id="UP001432074">
    <property type="component" value="Chromosome"/>
</dbReference>
<sequence>MFAFHKIISNIQKIVNYSYLILLNKNTKILPLFNFIFFNKKFSKNIA</sequence>
<organism evidence="1 2">
    <name type="scientific">Mycoplasmopsis arginini</name>
    <name type="common">Mycoplasma arginini</name>
    <dbReference type="NCBI Taxonomy" id="2094"/>
    <lineage>
        <taxon>Bacteria</taxon>
        <taxon>Bacillati</taxon>
        <taxon>Mycoplasmatota</taxon>
        <taxon>Mycoplasmoidales</taxon>
        <taxon>Metamycoplasmataceae</taxon>
        <taxon>Mycoplasmopsis</taxon>
    </lineage>
</organism>
<dbReference type="EMBL" id="CP143577">
    <property type="protein sequence ID" value="WVN22005.1"/>
    <property type="molecule type" value="Genomic_DNA"/>
</dbReference>
<dbReference type="RefSeq" id="WP_165056838.1">
    <property type="nucleotide sequence ID" value="NZ_CP143577.1"/>
</dbReference>
<gene>
    <name evidence="1" type="ORF">V2E25_00140</name>
</gene>
<protein>
    <submittedName>
        <fullName evidence="1">Uncharacterized protein</fullName>
    </submittedName>
</protein>
<name>A0ABZ2AJ03_MYCAR</name>
<reference evidence="1" key="1">
    <citation type="submission" date="2024-01" db="EMBL/GenBank/DDBJ databases">
        <title>Complete genome sequence of Mycoplasma arginini type strain G 230.</title>
        <authorList>
            <person name="Spergser J."/>
        </authorList>
    </citation>
    <scope>NUCLEOTIDE SEQUENCE</scope>
    <source>
        <strain evidence="1">NCTC 10129</strain>
    </source>
</reference>
<accession>A0ABZ2AJ03</accession>
<evidence type="ECO:0000313" key="1">
    <source>
        <dbReference type="EMBL" id="WVN22005.1"/>
    </source>
</evidence>
<evidence type="ECO:0000313" key="2">
    <source>
        <dbReference type="Proteomes" id="UP001432074"/>
    </source>
</evidence>